<dbReference type="EMBL" id="LMWU01000085">
    <property type="protein sequence ID" value="KUN53992.1"/>
    <property type="molecule type" value="Genomic_DNA"/>
</dbReference>
<organism evidence="2 3">
    <name type="scientific">Streptomyces canus</name>
    <dbReference type="NCBI Taxonomy" id="58343"/>
    <lineage>
        <taxon>Bacteria</taxon>
        <taxon>Bacillati</taxon>
        <taxon>Actinomycetota</taxon>
        <taxon>Actinomycetes</taxon>
        <taxon>Kitasatosporales</taxon>
        <taxon>Streptomycetaceae</taxon>
        <taxon>Streptomyces</taxon>
        <taxon>Streptomyces aurantiacus group</taxon>
    </lineage>
</organism>
<sequence length="180" mass="20546">MYVRTAEARAAIATWVTKEVTDGFRHTVEESDTSRASRRRSQERLHPAYNEARAPEVPPTVVRMRQVPAGARTGVIFTWKVESDRPPYFIIDVPTYWPRRIAAPGWALVADSPVVDVLSWDAQRRPVKIKSVSLYFFFDASIHGWRSWADNVAYDVDWSDPERPALRDPALESAAHAVRQ</sequence>
<accession>A0A101RJY5</accession>
<protein>
    <submittedName>
        <fullName evidence="2">Uncharacterized protein</fullName>
    </submittedName>
</protein>
<dbReference type="STRING" id="58343.AQJ46_50145"/>
<feature type="compositionally biased region" description="Basic and acidic residues" evidence="1">
    <location>
        <begin position="26"/>
        <end position="46"/>
    </location>
</feature>
<evidence type="ECO:0000313" key="2">
    <source>
        <dbReference type="EMBL" id="KUN53992.1"/>
    </source>
</evidence>
<dbReference type="Proteomes" id="UP000053669">
    <property type="component" value="Unassembled WGS sequence"/>
</dbReference>
<gene>
    <name evidence="2" type="ORF">AQJ46_50145</name>
</gene>
<reference evidence="2 3" key="1">
    <citation type="submission" date="2015-10" db="EMBL/GenBank/DDBJ databases">
        <title>Draft genome sequence of Streptomyces canus DSM 40017, type strain for the species Streptomyces canus.</title>
        <authorList>
            <person name="Ruckert C."/>
            <person name="Winkler A."/>
            <person name="Kalinowski J."/>
            <person name="Kampfer P."/>
            <person name="Glaeser S."/>
        </authorList>
    </citation>
    <scope>NUCLEOTIDE SEQUENCE [LARGE SCALE GENOMIC DNA]</scope>
    <source>
        <strain evidence="2 3">DSM 40017</strain>
    </source>
</reference>
<name>A0A101RJY5_9ACTN</name>
<evidence type="ECO:0000313" key="3">
    <source>
        <dbReference type="Proteomes" id="UP000053669"/>
    </source>
</evidence>
<proteinExistence type="predicted"/>
<feature type="region of interest" description="Disordered" evidence="1">
    <location>
        <begin position="26"/>
        <end position="49"/>
    </location>
</feature>
<evidence type="ECO:0000256" key="1">
    <source>
        <dbReference type="SAM" id="MobiDB-lite"/>
    </source>
</evidence>
<comment type="caution">
    <text evidence="2">The sequence shown here is derived from an EMBL/GenBank/DDBJ whole genome shotgun (WGS) entry which is preliminary data.</text>
</comment>
<dbReference type="AlphaFoldDB" id="A0A101RJY5"/>